<keyword evidence="5" id="KW-0378">Hydrolase</keyword>
<keyword evidence="17" id="KW-1185">Reference proteome</keyword>
<dbReference type="Gene3D" id="3.40.47.10">
    <property type="match status" value="1"/>
</dbReference>
<dbReference type="InterPro" id="IPR014031">
    <property type="entry name" value="Ketoacyl_synth_C"/>
</dbReference>
<sequence length="302" mass="32353">MLAFHEAVLSIRAGECDAALVGGSNLTLKPTESLQFHRLSMLSPDGACKAFDASGNGYVRSEACVVVFLQKSKVSKRIYATVVNTGSNTDGYKGQGITFPNGEIQRALVERVFQDAQISPSEVAYVEAHGTGTKVGDPQEVNNIAEIFCKGRTTPLLIGSVKSNMGHSEPASGLCSLVKVLIAMEAGTIPANLHFKSPNKDIPSLLDGRLALETMPRDDDLITLLHDIHKQNVNGHPYRGYTVLGAATPIKECDVSITKFLMVHASVAEYLSTAVAAVAQSIASCIEHFRLLRIQRTGCSPT</sequence>
<keyword evidence="12" id="KW-0511">Multifunctional enzyme</keyword>
<dbReference type="OrthoDB" id="329835at2759"/>
<evidence type="ECO:0000256" key="6">
    <source>
        <dbReference type="ARBA" id="ARBA00022832"/>
    </source>
</evidence>
<accession>A0A6H5G565</accession>
<keyword evidence="10" id="KW-0443">Lipid metabolism</keyword>
<evidence type="ECO:0000256" key="10">
    <source>
        <dbReference type="ARBA" id="ARBA00023098"/>
    </source>
</evidence>
<dbReference type="GO" id="GO:0006633">
    <property type="term" value="P:fatty acid biosynthetic process"/>
    <property type="evidence" value="ECO:0007669"/>
    <property type="project" value="UniProtKB-KW"/>
</dbReference>
<dbReference type="PANTHER" id="PTHR43775:SF7">
    <property type="entry name" value="FATTY ACID SYNTHASE"/>
    <property type="match status" value="1"/>
</dbReference>
<evidence type="ECO:0000256" key="5">
    <source>
        <dbReference type="ARBA" id="ARBA00022801"/>
    </source>
</evidence>
<keyword evidence="8" id="KW-0560">Oxidoreductase</keyword>
<keyword evidence="14" id="KW-0808">Transferase</keyword>
<evidence type="ECO:0000313" key="16">
    <source>
        <dbReference type="EMBL" id="CAA9997195.1"/>
    </source>
</evidence>
<evidence type="ECO:0000256" key="14">
    <source>
        <dbReference type="RuleBase" id="RU003694"/>
    </source>
</evidence>
<evidence type="ECO:0000256" key="13">
    <source>
        <dbReference type="ARBA" id="ARBA00044883"/>
    </source>
</evidence>
<evidence type="ECO:0000256" key="9">
    <source>
        <dbReference type="ARBA" id="ARBA00023027"/>
    </source>
</evidence>
<comment type="similarity">
    <text evidence="14">Belongs to the thiolase-like superfamily. Beta-ketoacyl-ACP synthases family.</text>
</comment>
<keyword evidence="3" id="KW-0596">Phosphopantetheine</keyword>
<dbReference type="SUPFAM" id="SSF53901">
    <property type="entry name" value="Thiolase-like"/>
    <property type="match status" value="2"/>
</dbReference>
<gene>
    <name evidence="16" type="ORF">NTEN_LOCUS3527</name>
</gene>
<dbReference type="InterPro" id="IPR016039">
    <property type="entry name" value="Thiolase-like"/>
</dbReference>
<keyword evidence="7" id="KW-0521">NADP</keyword>
<dbReference type="CDD" id="cd00833">
    <property type="entry name" value="PKS"/>
    <property type="match status" value="1"/>
</dbReference>
<dbReference type="PANTHER" id="PTHR43775">
    <property type="entry name" value="FATTY ACID SYNTHASE"/>
    <property type="match status" value="1"/>
</dbReference>
<dbReference type="InterPro" id="IPR014030">
    <property type="entry name" value="Ketoacyl_synth_N"/>
</dbReference>
<dbReference type="InterPro" id="IPR020841">
    <property type="entry name" value="PKS_Beta-ketoAc_synthase_dom"/>
</dbReference>
<evidence type="ECO:0000256" key="8">
    <source>
        <dbReference type="ARBA" id="ARBA00023002"/>
    </source>
</evidence>
<dbReference type="SMART" id="SM00825">
    <property type="entry name" value="PKS_KS"/>
    <property type="match status" value="1"/>
</dbReference>
<dbReference type="InterPro" id="IPR050091">
    <property type="entry name" value="PKS_NRPS_Biosynth_Enz"/>
</dbReference>
<protein>
    <recommendedName>
        <fullName evidence="2">Fatty acid synthase</fullName>
        <ecNumber evidence="1">2.3.1.85</ecNumber>
    </recommendedName>
</protein>
<keyword evidence="11" id="KW-0275">Fatty acid biosynthesis</keyword>
<evidence type="ECO:0000256" key="11">
    <source>
        <dbReference type="ARBA" id="ARBA00023160"/>
    </source>
</evidence>
<evidence type="ECO:0000256" key="1">
    <source>
        <dbReference type="ARBA" id="ARBA00012873"/>
    </source>
</evidence>
<evidence type="ECO:0000313" key="17">
    <source>
        <dbReference type="Proteomes" id="UP000479000"/>
    </source>
</evidence>
<dbReference type="GO" id="GO:0004312">
    <property type="term" value="F:fatty acid synthase activity"/>
    <property type="evidence" value="ECO:0007669"/>
    <property type="project" value="UniProtKB-EC"/>
</dbReference>
<keyword evidence="4" id="KW-0444">Lipid biosynthesis</keyword>
<name>A0A6H5G565_9HEMI</name>
<keyword evidence="9" id="KW-0520">NAD</keyword>
<organism evidence="16 17">
    <name type="scientific">Nesidiocoris tenuis</name>
    <dbReference type="NCBI Taxonomy" id="355587"/>
    <lineage>
        <taxon>Eukaryota</taxon>
        <taxon>Metazoa</taxon>
        <taxon>Ecdysozoa</taxon>
        <taxon>Arthropoda</taxon>
        <taxon>Hexapoda</taxon>
        <taxon>Insecta</taxon>
        <taxon>Pterygota</taxon>
        <taxon>Neoptera</taxon>
        <taxon>Paraneoptera</taxon>
        <taxon>Hemiptera</taxon>
        <taxon>Heteroptera</taxon>
        <taxon>Panheteroptera</taxon>
        <taxon>Cimicomorpha</taxon>
        <taxon>Miridae</taxon>
        <taxon>Dicyphina</taxon>
        <taxon>Nesidiocoris</taxon>
    </lineage>
</organism>
<comment type="catalytic activity">
    <reaction evidence="13">
        <text>acetyl-CoA + n malonyl-CoA + 2n NADPH + 2n H(+) = a long-chain fatty acid + (n+1) CoA + n CO2 + 2n NADP(+).</text>
        <dbReference type="EC" id="2.3.1.85"/>
    </reaction>
</comment>
<evidence type="ECO:0000256" key="7">
    <source>
        <dbReference type="ARBA" id="ARBA00022857"/>
    </source>
</evidence>
<dbReference type="Proteomes" id="UP000479000">
    <property type="component" value="Unassembled WGS sequence"/>
</dbReference>
<evidence type="ECO:0000259" key="15">
    <source>
        <dbReference type="PROSITE" id="PS52004"/>
    </source>
</evidence>
<dbReference type="Pfam" id="PF00109">
    <property type="entry name" value="ketoacyl-synt"/>
    <property type="match status" value="1"/>
</dbReference>
<evidence type="ECO:0000256" key="3">
    <source>
        <dbReference type="ARBA" id="ARBA00022450"/>
    </source>
</evidence>
<dbReference type="GO" id="GO:0016787">
    <property type="term" value="F:hydrolase activity"/>
    <property type="evidence" value="ECO:0007669"/>
    <property type="project" value="UniProtKB-KW"/>
</dbReference>
<evidence type="ECO:0000256" key="12">
    <source>
        <dbReference type="ARBA" id="ARBA00023268"/>
    </source>
</evidence>
<evidence type="ECO:0000256" key="4">
    <source>
        <dbReference type="ARBA" id="ARBA00022516"/>
    </source>
</evidence>
<dbReference type="Pfam" id="PF02801">
    <property type="entry name" value="Ketoacyl-synt_C"/>
    <property type="match status" value="1"/>
</dbReference>
<proteinExistence type="inferred from homology"/>
<dbReference type="PROSITE" id="PS52004">
    <property type="entry name" value="KS3_2"/>
    <property type="match status" value="1"/>
</dbReference>
<dbReference type="EC" id="2.3.1.85" evidence="1"/>
<reference evidence="16 17" key="1">
    <citation type="submission" date="2020-02" db="EMBL/GenBank/DDBJ databases">
        <authorList>
            <person name="Ferguson B K."/>
        </authorList>
    </citation>
    <scope>NUCLEOTIDE SEQUENCE [LARGE SCALE GENOMIC DNA]</scope>
</reference>
<dbReference type="AlphaFoldDB" id="A0A6H5G565"/>
<evidence type="ECO:0000256" key="2">
    <source>
        <dbReference type="ARBA" id="ARBA00018769"/>
    </source>
</evidence>
<dbReference type="EMBL" id="CADCXU010005531">
    <property type="protein sequence ID" value="CAA9997195.1"/>
    <property type="molecule type" value="Genomic_DNA"/>
</dbReference>
<feature type="domain" description="Ketosynthase family 3 (KS3)" evidence="15">
    <location>
        <begin position="1"/>
        <end position="241"/>
    </location>
</feature>
<dbReference type="GO" id="GO:0016491">
    <property type="term" value="F:oxidoreductase activity"/>
    <property type="evidence" value="ECO:0007669"/>
    <property type="project" value="UniProtKB-KW"/>
</dbReference>
<keyword evidence="6" id="KW-0276">Fatty acid metabolism</keyword>